<dbReference type="Proteomes" id="UP000620596">
    <property type="component" value="Unassembled WGS sequence"/>
</dbReference>
<keyword evidence="2" id="KW-1185">Reference proteome</keyword>
<evidence type="ECO:0000313" key="1">
    <source>
        <dbReference type="EMBL" id="GGB00807.1"/>
    </source>
</evidence>
<dbReference type="RefSeq" id="WP_188708577.1">
    <property type="nucleotide sequence ID" value="NZ_BMIG01000007.1"/>
</dbReference>
<dbReference type="AlphaFoldDB" id="A0A916WIM0"/>
<dbReference type="EMBL" id="BMIG01000007">
    <property type="protein sequence ID" value="GGB00807.1"/>
    <property type="molecule type" value="Genomic_DNA"/>
</dbReference>
<protein>
    <submittedName>
        <fullName evidence="1">Uncharacterized protein</fullName>
    </submittedName>
</protein>
<evidence type="ECO:0000313" key="2">
    <source>
        <dbReference type="Proteomes" id="UP000620596"/>
    </source>
</evidence>
<reference evidence="1" key="1">
    <citation type="journal article" date="2014" name="Int. J. Syst. Evol. Microbiol.">
        <title>Complete genome sequence of Corynebacterium casei LMG S-19264T (=DSM 44701T), isolated from a smear-ripened cheese.</title>
        <authorList>
            <consortium name="US DOE Joint Genome Institute (JGI-PGF)"/>
            <person name="Walter F."/>
            <person name="Albersmeier A."/>
            <person name="Kalinowski J."/>
            <person name="Ruckert C."/>
        </authorList>
    </citation>
    <scope>NUCLEOTIDE SEQUENCE</scope>
    <source>
        <strain evidence="1">CGMCC 1.15322</strain>
    </source>
</reference>
<gene>
    <name evidence="1" type="ORF">GCM10011496_22190</name>
</gene>
<organism evidence="1 2">
    <name type="scientific">Polaromonas eurypsychrophila</name>
    <dbReference type="NCBI Taxonomy" id="1614635"/>
    <lineage>
        <taxon>Bacteria</taxon>
        <taxon>Pseudomonadati</taxon>
        <taxon>Pseudomonadota</taxon>
        <taxon>Betaproteobacteria</taxon>
        <taxon>Burkholderiales</taxon>
        <taxon>Comamonadaceae</taxon>
        <taxon>Polaromonas</taxon>
    </lineage>
</organism>
<comment type="caution">
    <text evidence="1">The sequence shown here is derived from an EMBL/GenBank/DDBJ whole genome shotgun (WGS) entry which is preliminary data.</text>
</comment>
<accession>A0A916WIM0</accession>
<name>A0A916WIM0_9BURK</name>
<proteinExistence type="predicted"/>
<reference evidence="1" key="2">
    <citation type="submission" date="2020-09" db="EMBL/GenBank/DDBJ databases">
        <authorList>
            <person name="Sun Q."/>
            <person name="Zhou Y."/>
        </authorList>
    </citation>
    <scope>NUCLEOTIDE SEQUENCE</scope>
    <source>
        <strain evidence="1">CGMCC 1.15322</strain>
    </source>
</reference>
<sequence>MQHDKKLDYNDEDDEFSIWDSLEEQYGRPLTLTELKDELILITGHELTDEEFAENLRNKAEWDAYKEKLRAIEEKSKEEAERPTKTAEAFWDLMMCPPIDDDDSVNDARYEKWVQTINQHIRTSMDIYAVMEVIRLHEESVVKSTARRNALKRHTENHQLRDAVYTWADKNIKPGKSLDDAASDMAGKVVPLKWRTVREHLTEWKKLRSASTP</sequence>